<evidence type="ECO:0000256" key="9">
    <source>
        <dbReference type="ARBA" id="ARBA00022801"/>
    </source>
</evidence>
<reference evidence="18" key="1">
    <citation type="journal article" date="2019" name="Int. J. Syst. Evol. Microbiol.">
        <title>The Global Catalogue of Microorganisms (GCM) 10K type strain sequencing project: providing services to taxonomists for standard genome sequencing and annotation.</title>
        <authorList>
            <consortium name="The Broad Institute Genomics Platform"/>
            <consortium name="The Broad Institute Genome Sequencing Center for Infectious Disease"/>
            <person name="Wu L."/>
            <person name="Ma J."/>
        </authorList>
    </citation>
    <scope>NUCLEOTIDE SEQUENCE [LARGE SCALE GENOMIC DNA]</scope>
    <source>
        <strain evidence="18">NCAIM B.02333</strain>
    </source>
</reference>
<evidence type="ECO:0000256" key="8">
    <source>
        <dbReference type="ARBA" id="ARBA00022723"/>
    </source>
</evidence>
<dbReference type="InterPro" id="IPR001930">
    <property type="entry name" value="Peptidase_M1"/>
</dbReference>
<dbReference type="SUPFAM" id="SSF63737">
    <property type="entry name" value="Leukotriene A4 hydrolase N-terminal domain"/>
    <property type="match status" value="1"/>
</dbReference>
<dbReference type="SUPFAM" id="SSF55486">
    <property type="entry name" value="Metalloproteases ('zincins'), catalytic domain"/>
    <property type="match status" value="1"/>
</dbReference>
<dbReference type="Gene3D" id="1.10.390.10">
    <property type="entry name" value="Neutral Protease Domain 2"/>
    <property type="match status" value="1"/>
</dbReference>
<protein>
    <recommendedName>
        <fullName evidence="5">Aminopeptidase N</fullName>
        <ecNumber evidence="4">3.4.11.2</ecNumber>
    </recommendedName>
    <alternativeName>
        <fullName evidence="12">Alanine aminopeptidase</fullName>
    </alternativeName>
    <alternativeName>
        <fullName evidence="13">Lysyl aminopeptidase</fullName>
    </alternativeName>
</protein>
<keyword evidence="9 17" id="KW-0378">Hydrolase</keyword>
<dbReference type="PANTHER" id="PTHR11533">
    <property type="entry name" value="PROTEASE M1 ZINC METALLOPROTEASE"/>
    <property type="match status" value="1"/>
</dbReference>
<dbReference type="Pfam" id="PF01433">
    <property type="entry name" value="Peptidase_M1"/>
    <property type="match status" value="1"/>
</dbReference>
<feature type="domain" description="Aminopeptidase N-like N-terminal" evidence="16">
    <location>
        <begin position="22"/>
        <end position="194"/>
    </location>
</feature>
<keyword evidence="11" id="KW-0482">Metalloprotease</keyword>
<keyword evidence="7" id="KW-0645">Protease</keyword>
<evidence type="ECO:0000256" key="1">
    <source>
        <dbReference type="ARBA" id="ARBA00000098"/>
    </source>
</evidence>
<sequence>MPGTNLTRDEAQARAALVRSQSYDVDLDLTTGPDTFVSTTTARFRTTGHGTTWLDLVAEHVEAVEVRTSAGSRRLDPAHVHHDSRLWLHDLPPGDVEVTVTARCRYMNTGEGLHRFVDPVDGEAYLYTQFEVADSRRVLAVFEQPDLKATFSLTVTAPEHWQVVSVSPTPQPEPAGQGRATWRFAPTPRLSSYVTALVAGPYHAVREQLTSRDGRTVPLGVFCRASLAEHLDAAEILDTTRRGFAFYEEAFDQAYPFEKYDQLFVPEFNAGAMENAGCVTFTETYVFRSKTPEAFHERRAVTVLHELAHMWFGDLVTMRWWDDLWLNESFAEFASTLATAEATRWDQAWTTFSAMEKSWAYRQDQLPTTHPVIADIRDLEDVEVNFDGITYAKGASVLKQLVAWVGREQFLQGLRAYFRAHAWGNTEFGDLLGELSTASGRDLDDWVRRWLLTSGVTTLGAEVEEAADGTMSRVTLVQTAPDEHPVLRPHRLVVGCYELQGGALVRTRRVELDVDGARTEVPELAGTPRPAMLLLNDEDLAYAKVRLDPVSLATATEHLRAMPDAMARSVVWGAAWDMLRDAETGAGRFVDLVLGNVAAETESSVVLTLVRQLSSAARLYTAPERRAATAERVATALWDLARAAEPGSDIQLQAVRALCGTVRRAEHVEVVRGLLDGSLELPGLTVDTDLRWDLVGAVAGADEDGSLGSAALVEAELSRDGTASGQRAAASALAARPTVEAKEEAWRAVMAGDLPNAVSAATIGGFSRAPEPELFERFLDRYFEALLPLWDGRTNEMAQQFVSGAYPTALVTEDVVARGDAWLAAHPDAPGGLRRLVLENRDGTARALRAHARDRADA</sequence>
<evidence type="ECO:0000256" key="5">
    <source>
        <dbReference type="ARBA" id="ARBA00015611"/>
    </source>
</evidence>
<dbReference type="EMBL" id="JBHRWW010000003">
    <property type="protein sequence ID" value="MFC3687815.1"/>
    <property type="molecule type" value="Genomic_DNA"/>
</dbReference>
<evidence type="ECO:0000256" key="6">
    <source>
        <dbReference type="ARBA" id="ARBA00022438"/>
    </source>
</evidence>
<evidence type="ECO:0000256" key="10">
    <source>
        <dbReference type="ARBA" id="ARBA00022833"/>
    </source>
</evidence>
<dbReference type="InterPro" id="IPR014782">
    <property type="entry name" value="Peptidase_M1_dom"/>
</dbReference>
<accession>A0ABV7WDF5</accession>
<evidence type="ECO:0000313" key="17">
    <source>
        <dbReference type="EMBL" id="MFC3687815.1"/>
    </source>
</evidence>
<evidence type="ECO:0000256" key="12">
    <source>
        <dbReference type="ARBA" id="ARBA00029811"/>
    </source>
</evidence>
<dbReference type="Gene3D" id="2.60.40.1730">
    <property type="entry name" value="tricorn interacting facor f3 domain"/>
    <property type="match status" value="1"/>
</dbReference>
<comment type="caution">
    <text evidence="17">The sequence shown here is derived from an EMBL/GenBank/DDBJ whole genome shotgun (WGS) entry which is preliminary data.</text>
</comment>
<comment type="cofactor">
    <cofactor evidence="2">
        <name>Zn(2+)</name>
        <dbReference type="ChEBI" id="CHEBI:29105"/>
    </cofactor>
</comment>
<evidence type="ECO:0000256" key="13">
    <source>
        <dbReference type="ARBA" id="ARBA00031533"/>
    </source>
</evidence>
<dbReference type="PANTHER" id="PTHR11533:SF174">
    <property type="entry name" value="PUROMYCIN-SENSITIVE AMINOPEPTIDASE-RELATED"/>
    <property type="match status" value="1"/>
</dbReference>
<dbReference type="InterPro" id="IPR050344">
    <property type="entry name" value="Peptidase_M1_aminopeptidases"/>
</dbReference>
<dbReference type="CDD" id="cd09602">
    <property type="entry name" value="M1_APN"/>
    <property type="match status" value="1"/>
</dbReference>
<dbReference type="NCBIfam" id="TIGR02412">
    <property type="entry name" value="pepN_strep_liv"/>
    <property type="match status" value="1"/>
</dbReference>
<dbReference type="Proteomes" id="UP001595685">
    <property type="component" value="Unassembled WGS sequence"/>
</dbReference>
<dbReference type="GO" id="GO:0016285">
    <property type="term" value="F:alanyl aminopeptidase activity"/>
    <property type="evidence" value="ECO:0007669"/>
    <property type="project" value="UniProtKB-EC"/>
</dbReference>
<keyword evidence="8" id="KW-0479">Metal-binding</keyword>
<comment type="catalytic activity">
    <reaction evidence="1">
        <text>Release of an N-terminal amino acid, Xaa-|-Yaa- from a peptide, amide or arylamide. Xaa is preferably Ala, but may be most amino acids including Pro (slow action). When a terminal hydrophobic residue is followed by a prolyl residue, the two may be released as an intact Xaa-Pro dipeptide.</text>
        <dbReference type="EC" id="3.4.11.2"/>
    </reaction>
</comment>
<evidence type="ECO:0000256" key="4">
    <source>
        <dbReference type="ARBA" id="ARBA00012564"/>
    </source>
</evidence>
<evidence type="ECO:0000313" key="18">
    <source>
        <dbReference type="Proteomes" id="UP001595685"/>
    </source>
</evidence>
<keyword evidence="6 17" id="KW-0031">Aminopeptidase</keyword>
<proteinExistence type="inferred from homology"/>
<dbReference type="Pfam" id="PF17900">
    <property type="entry name" value="Peptidase_M1_N"/>
    <property type="match status" value="1"/>
</dbReference>
<dbReference type="InterPro" id="IPR042097">
    <property type="entry name" value="Aminopeptidase_N-like_N_sf"/>
</dbReference>
<evidence type="ECO:0000256" key="3">
    <source>
        <dbReference type="ARBA" id="ARBA00010136"/>
    </source>
</evidence>
<evidence type="ECO:0000256" key="2">
    <source>
        <dbReference type="ARBA" id="ARBA00001947"/>
    </source>
</evidence>
<name>A0ABV7WDF5_9MICO</name>
<dbReference type="EC" id="3.4.11.2" evidence="4"/>
<feature type="domain" description="ERAP1-like C-terminal" evidence="15">
    <location>
        <begin position="533"/>
        <end position="845"/>
    </location>
</feature>
<evidence type="ECO:0000256" key="11">
    <source>
        <dbReference type="ARBA" id="ARBA00023049"/>
    </source>
</evidence>
<dbReference type="InterPro" id="IPR027268">
    <property type="entry name" value="Peptidase_M4/M1_CTD_sf"/>
</dbReference>
<dbReference type="InterPro" id="IPR045357">
    <property type="entry name" value="Aminopeptidase_N-like_N"/>
</dbReference>
<feature type="domain" description="Peptidase M1 membrane alanine aminopeptidase" evidence="14">
    <location>
        <begin position="237"/>
        <end position="450"/>
    </location>
</feature>
<dbReference type="InterPro" id="IPR024571">
    <property type="entry name" value="ERAP1-like_C_dom"/>
</dbReference>
<dbReference type="RefSeq" id="WP_340294245.1">
    <property type="nucleotide sequence ID" value="NZ_JBBEOI010000146.1"/>
</dbReference>
<keyword evidence="18" id="KW-1185">Reference proteome</keyword>
<dbReference type="InterPro" id="IPR012778">
    <property type="entry name" value="Pept_M1_aminopeptidase"/>
</dbReference>
<comment type="similarity">
    <text evidence="3">Belongs to the peptidase M1 family.</text>
</comment>
<evidence type="ECO:0000259" key="16">
    <source>
        <dbReference type="Pfam" id="PF17900"/>
    </source>
</evidence>
<dbReference type="Pfam" id="PF11838">
    <property type="entry name" value="ERAP1_C"/>
    <property type="match status" value="1"/>
</dbReference>
<keyword evidence="10" id="KW-0862">Zinc</keyword>
<evidence type="ECO:0000259" key="15">
    <source>
        <dbReference type="Pfam" id="PF11838"/>
    </source>
</evidence>
<evidence type="ECO:0000256" key="7">
    <source>
        <dbReference type="ARBA" id="ARBA00022670"/>
    </source>
</evidence>
<organism evidence="17 18">
    <name type="scientific">Aquipuribacter hungaricus</name>
    <dbReference type="NCBI Taxonomy" id="545624"/>
    <lineage>
        <taxon>Bacteria</taxon>
        <taxon>Bacillati</taxon>
        <taxon>Actinomycetota</taxon>
        <taxon>Actinomycetes</taxon>
        <taxon>Micrococcales</taxon>
        <taxon>Intrasporangiaceae</taxon>
        <taxon>Aquipuribacter</taxon>
    </lineage>
</organism>
<gene>
    <name evidence="17" type="primary">pepN</name>
    <name evidence="17" type="ORF">ACFOLH_05600</name>
</gene>
<evidence type="ECO:0000259" key="14">
    <source>
        <dbReference type="Pfam" id="PF01433"/>
    </source>
</evidence>
<dbReference type="PRINTS" id="PR00756">
    <property type="entry name" value="ALADIPTASE"/>
</dbReference>